<comment type="caution">
    <text evidence="2">The sequence shown here is derived from an EMBL/GenBank/DDBJ whole genome shotgun (WGS) entry which is preliminary data.</text>
</comment>
<gene>
    <name evidence="2" type="ORF">CONPUDRAFT_82859</name>
</gene>
<dbReference type="EMBL" id="JH711579">
    <property type="protein sequence ID" value="EIW80832.1"/>
    <property type="molecule type" value="Genomic_DNA"/>
</dbReference>
<dbReference type="GeneID" id="19210493"/>
<evidence type="ECO:0000256" key="1">
    <source>
        <dbReference type="SAM" id="MobiDB-lite"/>
    </source>
</evidence>
<accession>A0A5M3MNU6</accession>
<feature type="region of interest" description="Disordered" evidence="1">
    <location>
        <begin position="85"/>
        <end position="108"/>
    </location>
</feature>
<dbReference type="KEGG" id="cput:CONPUDRAFT_82859"/>
<evidence type="ECO:0000313" key="3">
    <source>
        <dbReference type="Proteomes" id="UP000053558"/>
    </source>
</evidence>
<name>A0A5M3MNU6_CONPW</name>
<protein>
    <submittedName>
        <fullName evidence="2">Uncharacterized protein</fullName>
    </submittedName>
</protein>
<proteinExistence type="predicted"/>
<feature type="compositionally biased region" description="Basic and acidic residues" evidence="1">
    <location>
        <begin position="85"/>
        <end position="99"/>
    </location>
</feature>
<reference evidence="3" key="1">
    <citation type="journal article" date="2012" name="Science">
        <title>The Paleozoic origin of enzymatic lignin decomposition reconstructed from 31 fungal genomes.</title>
        <authorList>
            <person name="Floudas D."/>
            <person name="Binder M."/>
            <person name="Riley R."/>
            <person name="Barry K."/>
            <person name="Blanchette R.A."/>
            <person name="Henrissat B."/>
            <person name="Martinez A.T."/>
            <person name="Otillar R."/>
            <person name="Spatafora J.W."/>
            <person name="Yadav J.S."/>
            <person name="Aerts A."/>
            <person name="Benoit I."/>
            <person name="Boyd A."/>
            <person name="Carlson A."/>
            <person name="Copeland A."/>
            <person name="Coutinho P.M."/>
            <person name="de Vries R.P."/>
            <person name="Ferreira P."/>
            <person name="Findley K."/>
            <person name="Foster B."/>
            <person name="Gaskell J."/>
            <person name="Glotzer D."/>
            <person name="Gorecki P."/>
            <person name="Heitman J."/>
            <person name="Hesse C."/>
            <person name="Hori C."/>
            <person name="Igarashi K."/>
            <person name="Jurgens J.A."/>
            <person name="Kallen N."/>
            <person name="Kersten P."/>
            <person name="Kohler A."/>
            <person name="Kuees U."/>
            <person name="Kumar T.K.A."/>
            <person name="Kuo A."/>
            <person name="LaButti K."/>
            <person name="Larrondo L.F."/>
            <person name="Lindquist E."/>
            <person name="Ling A."/>
            <person name="Lombard V."/>
            <person name="Lucas S."/>
            <person name="Lundell T."/>
            <person name="Martin R."/>
            <person name="McLaughlin D.J."/>
            <person name="Morgenstern I."/>
            <person name="Morin E."/>
            <person name="Murat C."/>
            <person name="Nagy L.G."/>
            <person name="Nolan M."/>
            <person name="Ohm R.A."/>
            <person name="Patyshakuliyeva A."/>
            <person name="Rokas A."/>
            <person name="Ruiz-Duenas F.J."/>
            <person name="Sabat G."/>
            <person name="Salamov A."/>
            <person name="Samejima M."/>
            <person name="Schmutz J."/>
            <person name="Slot J.C."/>
            <person name="St John F."/>
            <person name="Stenlid J."/>
            <person name="Sun H."/>
            <person name="Sun S."/>
            <person name="Syed K."/>
            <person name="Tsang A."/>
            <person name="Wiebenga A."/>
            <person name="Young D."/>
            <person name="Pisabarro A."/>
            <person name="Eastwood D.C."/>
            <person name="Martin F."/>
            <person name="Cullen D."/>
            <person name="Grigoriev I.V."/>
            <person name="Hibbett D.S."/>
        </authorList>
    </citation>
    <scope>NUCLEOTIDE SEQUENCE [LARGE SCALE GENOMIC DNA]</scope>
    <source>
        <strain evidence="3">RWD-64-598 SS2</strain>
    </source>
</reference>
<organism evidence="2 3">
    <name type="scientific">Coniophora puteana (strain RWD-64-598)</name>
    <name type="common">Brown rot fungus</name>
    <dbReference type="NCBI Taxonomy" id="741705"/>
    <lineage>
        <taxon>Eukaryota</taxon>
        <taxon>Fungi</taxon>
        <taxon>Dikarya</taxon>
        <taxon>Basidiomycota</taxon>
        <taxon>Agaricomycotina</taxon>
        <taxon>Agaricomycetes</taxon>
        <taxon>Agaricomycetidae</taxon>
        <taxon>Boletales</taxon>
        <taxon>Coniophorineae</taxon>
        <taxon>Coniophoraceae</taxon>
        <taxon>Coniophora</taxon>
    </lineage>
</organism>
<keyword evidence="3" id="KW-1185">Reference proteome</keyword>
<dbReference type="Proteomes" id="UP000053558">
    <property type="component" value="Unassembled WGS sequence"/>
</dbReference>
<sequence>MSPHRTVAVRSLSTPVPRPAVVRSLAQRSASSMGCHSHRHRGVSPSKCQSWGVWYCSSERLPCTVAACQQQRYVHHDMKTTTHRCEHSQSSRFSEERASGNEQIEDNDEAVPRTTTSFPAKFMLMPQRRFPCTGNTSALSGPRLMRRLERCSKNLCVITL</sequence>
<dbReference type="AlphaFoldDB" id="A0A5M3MNU6"/>
<dbReference type="RefSeq" id="XP_007769676.1">
    <property type="nucleotide sequence ID" value="XM_007771486.1"/>
</dbReference>
<evidence type="ECO:0000313" key="2">
    <source>
        <dbReference type="EMBL" id="EIW80832.1"/>
    </source>
</evidence>